<keyword evidence="5" id="KW-1185">Reference proteome</keyword>
<dbReference type="NCBIfam" id="NF037995">
    <property type="entry name" value="TRAP_S1"/>
    <property type="match status" value="1"/>
</dbReference>
<dbReference type="CDD" id="cd13604">
    <property type="entry name" value="PBP2_TRAP_ketoacid_lactate_like"/>
    <property type="match status" value="1"/>
</dbReference>
<dbReference type="Proteomes" id="UP000295678">
    <property type="component" value="Unassembled WGS sequence"/>
</dbReference>
<organism evidence="4 5">
    <name type="scientific">Tepidamorphus gemmatus</name>
    <dbReference type="NCBI Taxonomy" id="747076"/>
    <lineage>
        <taxon>Bacteria</taxon>
        <taxon>Pseudomonadati</taxon>
        <taxon>Pseudomonadota</taxon>
        <taxon>Alphaproteobacteria</taxon>
        <taxon>Hyphomicrobiales</taxon>
        <taxon>Tepidamorphaceae</taxon>
        <taxon>Tepidamorphus</taxon>
    </lineage>
</organism>
<dbReference type="PIRSF" id="PIRSF039026">
    <property type="entry name" value="SiaP"/>
    <property type="match status" value="1"/>
</dbReference>
<dbReference type="InterPro" id="IPR006311">
    <property type="entry name" value="TAT_signal"/>
</dbReference>
<sequence length="363" mass="37907">MKTISQRGGLSRRTVIAGAVAAGAASLAAPAVSQGLVRWRMATSWPHNLPGPGVSARRLAERIGALSGGRLTVEVFAAGELVPAFEVFDAVSQGVAEMGHTASFFWQGKIPAAVFFTTVPFGLTPPEHVAWVEHGGGQALWDELYAPFGIKPFMAGNTGFQMGGWFKRPVASPDDLKGVSIRSAGLGAEVFRRLGMTAVAIPPGEIFQALQSGVVDAVEFLGPFSDIALGLDRVAPHYLWPSFNKPNGTGEALVSIPALEALDPDLRAIVAGACAMEAAAGLAEADWMNGLAIARLAGTDVRLSEFPRDVVMAARAAASDVLAELVAGDAQARRVMESYEAARSALGGWSGRSIGPFLDARTS</sequence>
<comment type="caution">
    <text evidence="4">The sequence shown here is derived from an EMBL/GenBank/DDBJ whole genome shotgun (WGS) entry which is preliminary data.</text>
</comment>
<dbReference type="Gene3D" id="3.40.190.170">
    <property type="entry name" value="Bacterial extracellular solute-binding protein, family 7"/>
    <property type="match status" value="1"/>
</dbReference>
<dbReference type="GO" id="GO:0046872">
    <property type="term" value="F:metal ion binding"/>
    <property type="evidence" value="ECO:0007669"/>
    <property type="project" value="UniProtKB-KW"/>
</dbReference>
<reference evidence="4 5" key="1">
    <citation type="submission" date="2019-03" db="EMBL/GenBank/DDBJ databases">
        <title>Genomic Encyclopedia of Type Strains, Phase IV (KMG-IV): sequencing the most valuable type-strain genomes for metagenomic binning, comparative biology and taxonomic classification.</title>
        <authorList>
            <person name="Goeker M."/>
        </authorList>
    </citation>
    <scope>NUCLEOTIDE SEQUENCE [LARGE SCALE GENOMIC DNA]</scope>
    <source>
        <strain evidence="4 5">DSM 19345</strain>
    </source>
</reference>
<dbReference type="InterPro" id="IPR038404">
    <property type="entry name" value="TRAP_DctP_sf"/>
</dbReference>
<accession>A0A4R3M7W9</accession>
<feature type="binding site" evidence="2">
    <location>
        <position position="161"/>
    </location>
    <ligand>
        <name>substrate</name>
    </ligand>
</feature>
<evidence type="ECO:0000256" key="1">
    <source>
        <dbReference type="ARBA" id="ARBA00022729"/>
    </source>
</evidence>
<dbReference type="OrthoDB" id="9780733at2"/>
<dbReference type="GO" id="GO:0031317">
    <property type="term" value="C:tripartite ATP-independent periplasmic transporter complex"/>
    <property type="evidence" value="ECO:0007669"/>
    <property type="project" value="InterPro"/>
</dbReference>
<name>A0A4R3M7W9_9HYPH</name>
<dbReference type="PANTHER" id="PTHR33376">
    <property type="match status" value="1"/>
</dbReference>
<dbReference type="AlphaFoldDB" id="A0A4R3M7W9"/>
<evidence type="ECO:0000256" key="2">
    <source>
        <dbReference type="PIRSR" id="PIRSR039026-1"/>
    </source>
</evidence>
<evidence type="ECO:0000313" key="4">
    <source>
        <dbReference type="EMBL" id="TCT08389.1"/>
    </source>
</evidence>
<dbReference type="InterPro" id="IPR026289">
    <property type="entry name" value="SBP_TakP-like"/>
</dbReference>
<evidence type="ECO:0000256" key="3">
    <source>
        <dbReference type="PIRSR" id="PIRSR039026-2"/>
    </source>
</evidence>
<dbReference type="GO" id="GO:0055085">
    <property type="term" value="P:transmembrane transport"/>
    <property type="evidence" value="ECO:0007669"/>
    <property type="project" value="InterPro"/>
</dbReference>
<feature type="binding site" evidence="2">
    <location>
        <position position="182"/>
    </location>
    <ligand>
        <name>substrate</name>
    </ligand>
</feature>
<dbReference type="InterPro" id="IPR018389">
    <property type="entry name" value="DctP_fam"/>
</dbReference>
<dbReference type="Gene3D" id="3.40.190.10">
    <property type="entry name" value="Periplasmic binding protein-like II"/>
    <property type="match status" value="1"/>
</dbReference>
<evidence type="ECO:0000313" key="5">
    <source>
        <dbReference type="Proteomes" id="UP000295678"/>
    </source>
</evidence>
<dbReference type="PANTHER" id="PTHR33376:SF5">
    <property type="entry name" value="EXTRACYTOPLASMIC SOLUTE RECEPTOR PROTEIN"/>
    <property type="match status" value="1"/>
</dbReference>
<keyword evidence="3" id="KW-0479">Metal-binding</keyword>
<proteinExistence type="predicted"/>
<feature type="binding site" evidence="3">
    <location>
        <position position="219"/>
    </location>
    <ligand>
        <name>substrate</name>
    </ligand>
</feature>
<dbReference type="PROSITE" id="PS51318">
    <property type="entry name" value="TAT"/>
    <property type="match status" value="1"/>
</dbReference>
<gene>
    <name evidence="4" type="ORF">EDC22_10964</name>
</gene>
<keyword evidence="1" id="KW-0732">Signal</keyword>
<feature type="binding site" evidence="3">
    <location>
        <position position="220"/>
    </location>
    <ligand>
        <name>Na(+)</name>
        <dbReference type="ChEBI" id="CHEBI:29101"/>
    </ligand>
</feature>
<dbReference type="EMBL" id="SMAK01000009">
    <property type="protein sequence ID" value="TCT08389.1"/>
    <property type="molecule type" value="Genomic_DNA"/>
</dbReference>
<protein>
    <submittedName>
        <fullName evidence="4">TRAP-type mannitol/chloroaromatic compound transport system substrate-binding protein</fullName>
    </submittedName>
</protein>
<dbReference type="Pfam" id="PF03480">
    <property type="entry name" value="DctP"/>
    <property type="match status" value="1"/>
</dbReference>